<feature type="signal peptide" evidence="1">
    <location>
        <begin position="1"/>
        <end position="29"/>
    </location>
</feature>
<feature type="domain" description="Ice-binding protein C-terminal" evidence="2">
    <location>
        <begin position="215"/>
        <end position="238"/>
    </location>
</feature>
<dbReference type="InterPro" id="IPR013424">
    <property type="entry name" value="Ice-binding_C"/>
</dbReference>
<evidence type="ECO:0000259" key="2">
    <source>
        <dbReference type="Pfam" id="PF07589"/>
    </source>
</evidence>
<protein>
    <recommendedName>
        <fullName evidence="2">Ice-binding protein C-terminal domain-containing protein</fullName>
    </recommendedName>
</protein>
<organism evidence="3 4">
    <name type="scientific">Coraliomargarita sinensis</name>
    <dbReference type="NCBI Taxonomy" id="2174842"/>
    <lineage>
        <taxon>Bacteria</taxon>
        <taxon>Pseudomonadati</taxon>
        <taxon>Verrucomicrobiota</taxon>
        <taxon>Opitutia</taxon>
        <taxon>Puniceicoccales</taxon>
        <taxon>Coraliomargaritaceae</taxon>
        <taxon>Coraliomargarita</taxon>
    </lineage>
</organism>
<evidence type="ECO:0000313" key="3">
    <source>
        <dbReference type="EMBL" id="PXA03434.1"/>
    </source>
</evidence>
<dbReference type="Proteomes" id="UP000247099">
    <property type="component" value="Unassembled WGS sequence"/>
</dbReference>
<dbReference type="RefSeq" id="WP_110131722.1">
    <property type="nucleotide sequence ID" value="NZ_QHJQ01000009.1"/>
</dbReference>
<accession>A0A317ZDM2</accession>
<keyword evidence="4" id="KW-1185">Reference proteome</keyword>
<evidence type="ECO:0000256" key="1">
    <source>
        <dbReference type="SAM" id="SignalP"/>
    </source>
</evidence>
<evidence type="ECO:0000313" key="4">
    <source>
        <dbReference type="Proteomes" id="UP000247099"/>
    </source>
</evidence>
<keyword evidence="1" id="KW-0732">Signal</keyword>
<proteinExistence type="predicted"/>
<comment type="caution">
    <text evidence="3">The sequence shown here is derived from an EMBL/GenBank/DDBJ whole genome shotgun (WGS) entry which is preliminary data.</text>
</comment>
<gene>
    <name evidence="3" type="ORF">DDZ13_12125</name>
</gene>
<sequence>MKNNPPPLKKLISAVALFGLAGLFNSANATTIASWDVWTDIGTSDIGPDTLLSGFSVSGSHNGAGGRNTTSSDGTFGTAFSGASTTETFSLGLNSTDAMAWTFTNNSGTDYVFDSVHFDYERRDGSNDGIRLEITKGGTTTAVASFTNIAYNGYTSEASYDMGDFDITDLSAAPDVTIANGESVTFGFIVFDSGVNTSKNNTNPFDNLMITGSVVPEPSSFALIAGCFGLTCVMLRRRK</sequence>
<dbReference type="AlphaFoldDB" id="A0A317ZDM2"/>
<dbReference type="EMBL" id="QHJQ01000009">
    <property type="protein sequence ID" value="PXA03434.1"/>
    <property type="molecule type" value="Genomic_DNA"/>
</dbReference>
<feature type="chain" id="PRO_5016249808" description="Ice-binding protein C-terminal domain-containing protein" evidence="1">
    <location>
        <begin position="30"/>
        <end position="239"/>
    </location>
</feature>
<name>A0A317ZDM2_9BACT</name>
<dbReference type="Pfam" id="PF07589">
    <property type="entry name" value="PEP-CTERM"/>
    <property type="match status" value="1"/>
</dbReference>
<dbReference type="InParanoid" id="A0A317ZDM2"/>
<reference evidence="3 4" key="1">
    <citation type="submission" date="2018-05" db="EMBL/GenBank/DDBJ databases">
        <title>Coraliomargarita sinensis sp. nov., isolated from a marine solar saltern.</title>
        <authorList>
            <person name="Zhou L.Y."/>
        </authorList>
    </citation>
    <scope>NUCLEOTIDE SEQUENCE [LARGE SCALE GENOMIC DNA]</scope>
    <source>
        <strain evidence="3 4">WN38</strain>
    </source>
</reference>